<keyword evidence="1" id="KW-0472">Membrane</keyword>
<sequence length="131" mass="14146">MIVVGSAKGAFSDSVPGTINFMQRIIILIPRGSVVMIGLNCSAPPLTGIVEHLRYWTLTLVIVEGTKKVLLAPLISISVRSKKFPRKSENVALSTCVKDFSTLSIFCATAISLANTISVLSLLHMIFPETE</sequence>
<dbReference type="AlphaFoldDB" id="A0A1B0AFN1"/>
<keyword evidence="1" id="KW-0812">Transmembrane</keyword>
<name>A0A1B0AFN1_GLOPL</name>
<keyword evidence="3" id="KW-1185">Reference proteome</keyword>
<keyword evidence="1" id="KW-1133">Transmembrane helix</keyword>
<reference evidence="2" key="2">
    <citation type="submission" date="2020-05" db="UniProtKB">
        <authorList>
            <consortium name="EnsemblMetazoa"/>
        </authorList>
    </citation>
    <scope>IDENTIFICATION</scope>
    <source>
        <strain evidence="2">IAEA</strain>
    </source>
</reference>
<dbReference type="Proteomes" id="UP000092445">
    <property type="component" value="Unassembled WGS sequence"/>
</dbReference>
<protein>
    <submittedName>
        <fullName evidence="2">Uncharacterized protein</fullName>
    </submittedName>
</protein>
<reference evidence="3" key="1">
    <citation type="submission" date="2014-03" db="EMBL/GenBank/DDBJ databases">
        <authorList>
            <person name="Aksoy S."/>
            <person name="Warren W."/>
            <person name="Wilson R.K."/>
        </authorList>
    </citation>
    <scope>NUCLEOTIDE SEQUENCE [LARGE SCALE GENOMIC DNA]</scope>
    <source>
        <strain evidence="3">IAEA</strain>
    </source>
</reference>
<accession>A0A1B0AFN1</accession>
<proteinExistence type="predicted"/>
<evidence type="ECO:0000313" key="3">
    <source>
        <dbReference type="Proteomes" id="UP000092445"/>
    </source>
</evidence>
<dbReference type="EnsemblMetazoa" id="GPAI044172-RA">
    <property type="protein sequence ID" value="GPAI044172-PA"/>
    <property type="gene ID" value="GPAI044172"/>
</dbReference>
<evidence type="ECO:0000256" key="1">
    <source>
        <dbReference type="SAM" id="Phobius"/>
    </source>
</evidence>
<evidence type="ECO:0000313" key="2">
    <source>
        <dbReference type="EnsemblMetazoa" id="GPAI044172-PA"/>
    </source>
</evidence>
<organism evidence="2 3">
    <name type="scientific">Glossina pallidipes</name>
    <name type="common">Tsetse fly</name>
    <dbReference type="NCBI Taxonomy" id="7398"/>
    <lineage>
        <taxon>Eukaryota</taxon>
        <taxon>Metazoa</taxon>
        <taxon>Ecdysozoa</taxon>
        <taxon>Arthropoda</taxon>
        <taxon>Hexapoda</taxon>
        <taxon>Insecta</taxon>
        <taxon>Pterygota</taxon>
        <taxon>Neoptera</taxon>
        <taxon>Endopterygota</taxon>
        <taxon>Diptera</taxon>
        <taxon>Brachycera</taxon>
        <taxon>Muscomorpha</taxon>
        <taxon>Hippoboscoidea</taxon>
        <taxon>Glossinidae</taxon>
        <taxon>Glossina</taxon>
    </lineage>
</organism>
<feature type="transmembrane region" description="Helical" evidence="1">
    <location>
        <begin position="100"/>
        <end position="127"/>
    </location>
</feature>
<dbReference type="VEuPathDB" id="VectorBase:GPAI044172"/>